<organism evidence="2 3">
    <name type="scientific">Ruegeria atlantica</name>
    <dbReference type="NCBI Taxonomy" id="81569"/>
    <lineage>
        <taxon>Bacteria</taxon>
        <taxon>Pseudomonadati</taxon>
        <taxon>Pseudomonadota</taxon>
        <taxon>Alphaproteobacteria</taxon>
        <taxon>Rhodobacterales</taxon>
        <taxon>Roseobacteraceae</taxon>
        <taxon>Ruegeria</taxon>
    </lineage>
</organism>
<evidence type="ECO:0000256" key="1">
    <source>
        <dbReference type="SAM" id="Phobius"/>
    </source>
</evidence>
<gene>
    <name evidence="2" type="ORF">RUM4293_01857</name>
</gene>
<dbReference type="Proteomes" id="UP000050786">
    <property type="component" value="Unassembled WGS sequence"/>
</dbReference>
<reference evidence="3" key="1">
    <citation type="submission" date="2015-09" db="EMBL/GenBank/DDBJ databases">
        <authorList>
            <person name="Rodrigo-Torres L."/>
            <person name="Arahal D.R."/>
        </authorList>
    </citation>
    <scope>NUCLEOTIDE SEQUENCE [LARGE SCALE GENOMIC DNA]</scope>
    <source>
        <strain evidence="3">CECT 4293</strain>
    </source>
</reference>
<protein>
    <submittedName>
        <fullName evidence="2">Uncharacterized protein</fullName>
    </submittedName>
</protein>
<evidence type="ECO:0000313" key="2">
    <source>
        <dbReference type="EMBL" id="CUH42968.1"/>
    </source>
</evidence>
<feature type="transmembrane region" description="Helical" evidence="1">
    <location>
        <begin position="31"/>
        <end position="56"/>
    </location>
</feature>
<name>A0A0P1E5B7_9RHOB</name>
<feature type="transmembrane region" description="Helical" evidence="1">
    <location>
        <begin position="76"/>
        <end position="102"/>
    </location>
</feature>
<keyword evidence="1" id="KW-1133">Transmembrane helix</keyword>
<feature type="transmembrane region" description="Helical" evidence="1">
    <location>
        <begin position="6"/>
        <end position="24"/>
    </location>
</feature>
<keyword evidence="1" id="KW-0812">Transmembrane</keyword>
<sequence length="119" mass="12773">MTGGLFLVFTSLIAACIFFGMSVARRRSGTFASFAQLCLIIFAICYVWSSLFEIWINGASLDNAGSLLHAFGPGQMPTLFLGSALIWFIPAMVIAAISFGLARARIVNSRDASELKGEA</sequence>
<dbReference type="AlphaFoldDB" id="A0A0P1E5B7"/>
<proteinExistence type="predicted"/>
<keyword evidence="3" id="KW-1185">Reference proteome</keyword>
<dbReference type="EMBL" id="CYPS01000032">
    <property type="protein sequence ID" value="CUH42968.1"/>
    <property type="molecule type" value="Genomic_DNA"/>
</dbReference>
<evidence type="ECO:0000313" key="3">
    <source>
        <dbReference type="Proteomes" id="UP000050786"/>
    </source>
</evidence>
<accession>A0A0P1E5B7</accession>
<keyword evidence="1" id="KW-0472">Membrane</keyword>